<feature type="transmembrane region" description="Helical" evidence="2">
    <location>
        <begin position="73"/>
        <end position="91"/>
    </location>
</feature>
<keyword evidence="2" id="KW-1133">Transmembrane helix</keyword>
<evidence type="ECO:0000313" key="5">
    <source>
        <dbReference type="Proteomes" id="UP000757232"/>
    </source>
</evidence>
<feature type="transmembrane region" description="Helical" evidence="2">
    <location>
        <begin position="218"/>
        <end position="237"/>
    </location>
</feature>
<feature type="compositionally biased region" description="Low complexity" evidence="1">
    <location>
        <begin position="519"/>
        <end position="533"/>
    </location>
</feature>
<dbReference type="OrthoDB" id="3242376at2759"/>
<dbReference type="AlphaFoldDB" id="A0A9Q5HVV5"/>
<feature type="compositionally biased region" description="Low complexity" evidence="1">
    <location>
        <begin position="434"/>
        <end position="446"/>
    </location>
</feature>
<evidence type="ECO:0000259" key="3">
    <source>
        <dbReference type="Pfam" id="PF20151"/>
    </source>
</evidence>
<organism evidence="4 5">
    <name type="scientific">Sanghuangporus baumii</name>
    <name type="common">Phellinus baumii</name>
    <dbReference type="NCBI Taxonomy" id="108892"/>
    <lineage>
        <taxon>Eukaryota</taxon>
        <taxon>Fungi</taxon>
        <taxon>Dikarya</taxon>
        <taxon>Basidiomycota</taxon>
        <taxon>Agaricomycotina</taxon>
        <taxon>Agaricomycetes</taxon>
        <taxon>Hymenochaetales</taxon>
        <taxon>Hymenochaetaceae</taxon>
        <taxon>Sanghuangporus</taxon>
    </lineage>
</organism>
<dbReference type="Proteomes" id="UP000757232">
    <property type="component" value="Unassembled WGS sequence"/>
</dbReference>
<accession>A0A9Q5HVV5</accession>
<feature type="transmembrane region" description="Helical" evidence="2">
    <location>
        <begin position="98"/>
        <end position="119"/>
    </location>
</feature>
<protein>
    <recommendedName>
        <fullName evidence="3">DUF6533 domain-containing protein</fullName>
    </recommendedName>
</protein>
<dbReference type="EMBL" id="LNZH02000197">
    <property type="protein sequence ID" value="OCB86963.1"/>
    <property type="molecule type" value="Genomic_DNA"/>
</dbReference>
<reference evidence="4" key="1">
    <citation type="submission" date="2016-06" db="EMBL/GenBank/DDBJ databases">
        <title>Draft Genome sequence of the fungus Inonotus baumii.</title>
        <authorList>
            <person name="Zhu H."/>
            <person name="Lin W."/>
        </authorList>
    </citation>
    <scope>NUCLEOTIDE SEQUENCE</scope>
    <source>
        <strain evidence="4">821</strain>
    </source>
</reference>
<feature type="compositionally biased region" description="Basic and acidic residues" evidence="1">
    <location>
        <begin position="573"/>
        <end position="583"/>
    </location>
</feature>
<feature type="region of interest" description="Disordered" evidence="1">
    <location>
        <begin position="430"/>
        <end position="583"/>
    </location>
</feature>
<feature type="transmembrane region" description="Helical" evidence="2">
    <location>
        <begin position="30"/>
        <end position="53"/>
    </location>
</feature>
<feature type="domain" description="DUF6533" evidence="3">
    <location>
        <begin position="2"/>
        <end position="46"/>
    </location>
</feature>
<comment type="caution">
    <text evidence="4">The sequence shown here is derived from an EMBL/GenBank/DDBJ whole genome shotgun (WGS) entry which is preliminary data.</text>
</comment>
<keyword evidence="5" id="KW-1185">Reference proteome</keyword>
<keyword evidence="2" id="KW-0472">Membrane</keyword>
<gene>
    <name evidence="4" type="ORF">A7U60_g5935</name>
</gene>
<proteinExistence type="predicted"/>
<feature type="compositionally biased region" description="Basic and acidic residues" evidence="1">
    <location>
        <begin position="450"/>
        <end position="462"/>
    </location>
</feature>
<feature type="transmembrane region" description="Helical" evidence="2">
    <location>
        <begin position="147"/>
        <end position="170"/>
    </location>
</feature>
<feature type="compositionally biased region" description="Basic and acidic residues" evidence="1">
    <location>
        <begin position="534"/>
        <end position="544"/>
    </location>
</feature>
<feature type="compositionally biased region" description="Polar residues" evidence="1">
    <location>
        <begin position="321"/>
        <end position="335"/>
    </location>
</feature>
<keyword evidence="2" id="KW-0812">Transmembrane</keyword>
<dbReference type="InterPro" id="IPR045340">
    <property type="entry name" value="DUF6533"/>
</dbReference>
<feature type="compositionally biased region" description="Basic and acidic residues" evidence="1">
    <location>
        <begin position="506"/>
        <end position="518"/>
    </location>
</feature>
<evidence type="ECO:0000256" key="1">
    <source>
        <dbReference type="SAM" id="MobiDB-lite"/>
    </source>
</evidence>
<name>A0A9Q5HVV5_SANBA</name>
<evidence type="ECO:0000256" key="2">
    <source>
        <dbReference type="SAM" id="Phobius"/>
    </source>
</evidence>
<evidence type="ECO:0000313" key="4">
    <source>
        <dbReference type="EMBL" id="OCB86963.1"/>
    </source>
</evidence>
<feature type="transmembrane region" description="Helical" evidence="2">
    <location>
        <begin position="191"/>
        <end position="212"/>
    </location>
</feature>
<sequence>MFSLACCVMLYFDILITFGDEVEKIWKQRFTFATVLWFMNRYLSPLGYVVIIASFHMNWPKSVCDRYVLYPEILKVFTAAAIGVIFILRLYSIYGGSMVILVTFSVLLVAELVVKIWAFTDGTSVNLPPGLVGCILTGRGDSNDRFVFTWVAELAFDSTVFIATLSRTLIIYRRHRQGAAIPLIKIMMRDGIIYFLVIFVANLVTVVLFITLPSDLKAVNASFSTLITSLMVSRLILNLRNQAMRPRANVMSYPSSSQQIRTDQEIQTQDRGLTSTVIGNLGQPVETDWFYEAEDDKGEKAPRERDESDRGRKDTYAMENLKSQRNHTSSSTNGSVLPAGQIVVEVTQTLSVTTDIHTRTEEDASYPYAQPPPQIYPYTYPYRIDGDFRLSHEGSREDAARNPDHPSSALPHSLTTIAAQRGLGIVGRLLRPGSSRSVRSATSASHASRHSREQQHQQHDNADSNENYDEGSSESGHGHGYGRGYGYNRHPYTSSPGTERVNPEGGAEREGWDLDSGARARAQAQFQTTTATDTKSRVRQRGDGGWRPPPTWMLEDVDVYELGRPRRSGRSSAADRARRPSTS</sequence>
<feature type="compositionally biased region" description="Basic and acidic residues" evidence="1">
    <location>
        <begin position="297"/>
        <end position="316"/>
    </location>
</feature>
<dbReference type="Pfam" id="PF20151">
    <property type="entry name" value="DUF6533"/>
    <property type="match status" value="1"/>
</dbReference>
<feature type="region of interest" description="Disordered" evidence="1">
    <location>
        <begin position="291"/>
        <end position="336"/>
    </location>
</feature>